<name>A0A3S9YE09_9ACTN</name>
<gene>
    <name evidence="2" type="ORF">DDE74_21865</name>
</gene>
<accession>A0A3S9YE09</accession>
<organism evidence="2 3">
    <name type="scientific">Streptomyces lydicus</name>
    <dbReference type="NCBI Taxonomy" id="47763"/>
    <lineage>
        <taxon>Bacteria</taxon>
        <taxon>Bacillati</taxon>
        <taxon>Actinomycetota</taxon>
        <taxon>Actinomycetes</taxon>
        <taxon>Kitasatosporales</taxon>
        <taxon>Streptomycetaceae</taxon>
        <taxon>Streptomyces</taxon>
    </lineage>
</organism>
<evidence type="ECO:0000313" key="2">
    <source>
        <dbReference type="EMBL" id="AZS73241.1"/>
    </source>
</evidence>
<dbReference type="EMBL" id="CP029042">
    <property type="protein sequence ID" value="AZS73241.1"/>
    <property type="molecule type" value="Genomic_DNA"/>
</dbReference>
<dbReference type="AlphaFoldDB" id="A0A3S9YE09"/>
<protein>
    <submittedName>
        <fullName evidence="2">Uncharacterized protein</fullName>
    </submittedName>
</protein>
<evidence type="ECO:0000313" key="3">
    <source>
        <dbReference type="Proteomes" id="UP000275579"/>
    </source>
</evidence>
<proteinExistence type="predicted"/>
<feature type="region of interest" description="Disordered" evidence="1">
    <location>
        <begin position="50"/>
        <end position="83"/>
    </location>
</feature>
<reference evidence="2 3" key="1">
    <citation type="submission" date="2018-04" db="EMBL/GenBank/DDBJ databases">
        <title>Complete genome sequences of Streptomyces lydicus strain WYEC and characterization of antagonistic properties of biological control agents.</title>
        <authorList>
            <person name="Mariita R.M."/>
            <person name="Sello J.K."/>
        </authorList>
    </citation>
    <scope>NUCLEOTIDE SEQUENCE [LARGE SCALE GENOMIC DNA]</scope>
    <source>
        <strain evidence="2 3">WYEC 108</strain>
    </source>
</reference>
<evidence type="ECO:0000256" key="1">
    <source>
        <dbReference type="SAM" id="MobiDB-lite"/>
    </source>
</evidence>
<dbReference type="Proteomes" id="UP000275579">
    <property type="component" value="Chromosome"/>
</dbReference>
<sequence length="379" mass="39492">MTTVAWCVRHHAAHNNGGFTVRRPICIAGAVSVSALMLLTVGCAGPGAGKAKPGASEAVTPVKPLPMKATPRPATWTDSDHKAHQLRITPTRLARGSDSDLAHIQLDDDLKGMVPYYLTFSYTNTGKKTVGEVDPARNFSVNGADGQAAEQVSLFQSNPMATGSGLPPECRESGAAELAAGATAATCRIFMLPKDQRPATVSYKDDGGDTLIWQVGSGKGGASAGVLPAGKPADGITEDSRSRPVSLLITPKGVRAGSLADLSRFDLDADEKKLIPYYVTMQYRNSGKYDLLPSMSDGVTLRTTGGQTVQKLTLIDIGGPGVGQCPDAVPHKMVKPGGTVTECSIHLLPKGDAPAAVVFTGEGEGAEQVTWRASADDGK</sequence>